<dbReference type="Proteomes" id="UP000031512">
    <property type="component" value="Unassembled WGS sequence"/>
</dbReference>
<evidence type="ECO:0000256" key="5">
    <source>
        <dbReference type="ARBA" id="ARBA00023242"/>
    </source>
</evidence>
<dbReference type="GeneID" id="15802762"/>
<dbReference type="KEGG" id="beq:BEWA_052090"/>
<protein>
    <recommendedName>
        <fullName evidence="7">AP2/ERF domain-containing protein</fullName>
    </recommendedName>
</protein>
<keyword evidence="9" id="KW-1185">Reference proteome</keyword>
<dbReference type="eggNOG" id="ENOG502SRYD">
    <property type="taxonomic scope" value="Eukaryota"/>
</dbReference>
<reference evidence="8 9" key="1">
    <citation type="journal article" date="2012" name="BMC Genomics">
        <title>Comparative genomic analysis and phylogenetic position of Theileria equi.</title>
        <authorList>
            <person name="Kappmeyer L.S."/>
            <person name="Thiagarajan M."/>
            <person name="Herndon D.R."/>
            <person name="Ramsay J.D."/>
            <person name="Caler E."/>
            <person name="Djikeng A."/>
            <person name="Gillespie J.J."/>
            <person name="Lau A.O."/>
            <person name="Roalson E.H."/>
            <person name="Silva J.C."/>
            <person name="Silva M.G."/>
            <person name="Suarez C.E."/>
            <person name="Ueti M.W."/>
            <person name="Nene V.M."/>
            <person name="Mealey R.H."/>
            <person name="Knowles D.P."/>
            <person name="Brayton K.A."/>
        </authorList>
    </citation>
    <scope>NUCLEOTIDE SEQUENCE [LARGE SCALE GENOMIC DNA]</scope>
    <source>
        <strain evidence="8 9">WA</strain>
    </source>
</reference>
<evidence type="ECO:0000313" key="8">
    <source>
        <dbReference type="EMBL" id="EKX73155.1"/>
    </source>
</evidence>
<evidence type="ECO:0000259" key="7">
    <source>
        <dbReference type="Pfam" id="PF00847"/>
    </source>
</evidence>
<feature type="coiled-coil region" evidence="6">
    <location>
        <begin position="143"/>
        <end position="170"/>
    </location>
</feature>
<proteinExistence type="predicted"/>
<dbReference type="OrthoDB" id="6585768at2759"/>
<evidence type="ECO:0000256" key="4">
    <source>
        <dbReference type="ARBA" id="ARBA00023163"/>
    </source>
</evidence>
<dbReference type="GO" id="GO:0005634">
    <property type="term" value="C:nucleus"/>
    <property type="evidence" value="ECO:0007669"/>
    <property type="project" value="UniProtKB-SubCell"/>
</dbReference>
<keyword evidence="2" id="KW-0805">Transcription regulation</keyword>
<gene>
    <name evidence="8" type="ORF">BEWA_052090</name>
</gene>
<evidence type="ECO:0000256" key="2">
    <source>
        <dbReference type="ARBA" id="ARBA00023015"/>
    </source>
</evidence>
<comment type="subcellular location">
    <subcellularLocation>
        <location evidence="1">Nucleus</location>
    </subcellularLocation>
</comment>
<keyword evidence="4" id="KW-0804">Transcription</keyword>
<dbReference type="RefSeq" id="XP_004832607.1">
    <property type="nucleotide sequence ID" value="XM_004832550.1"/>
</dbReference>
<sequence>MFLSYFPVIGASRLFLSSLVNYRNFGTKRVVQKRKYMLKILHPEEKWTEKANHDGLFDKKDCLPKSLLKSSLIRRLLNSNTIEASDLVSKIAWDSYKSDVRGVRWHPSGSWCVRFIRRNHEHNFFVNCSCYFRVEQHGFFEAKRLAIAYRKRLEQEYSELEETWEKIDRKKYLEKEERKKLKQAQSIEERFIASSTVPEEI</sequence>
<dbReference type="InterPro" id="IPR001471">
    <property type="entry name" value="AP2/ERF_dom"/>
</dbReference>
<evidence type="ECO:0000256" key="6">
    <source>
        <dbReference type="SAM" id="Coils"/>
    </source>
</evidence>
<keyword evidence="3" id="KW-0238">DNA-binding</keyword>
<keyword evidence="6" id="KW-0175">Coiled coil</keyword>
<name>L1LD27_THEEQ</name>
<evidence type="ECO:0000313" key="9">
    <source>
        <dbReference type="Proteomes" id="UP000031512"/>
    </source>
</evidence>
<feature type="domain" description="AP2/ERF" evidence="7">
    <location>
        <begin position="99"/>
        <end position="155"/>
    </location>
</feature>
<dbReference type="Pfam" id="PF00847">
    <property type="entry name" value="AP2"/>
    <property type="match status" value="1"/>
</dbReference>
<dbReference type="GO" id="GO:0003700">
    <property type="term" value="F:DNA-binding transcription factor activity"/>
    <property type="evidence" value="ECO:0007669"/>
    <property type="project" value="InterPro"/>
</dbReference>
<evidence type="ECO:0000256" key="3">
    <source>
        <dbReference type="ARBA" id="ARBA00023125"/>
    </source>
</evidence>
<comment type="caution">
    <text evidence="8">The sequence shown here is derived from an EMBL/GenBank/DDBJ whole genome shotgun (WGS) entry which is preliminary data.</text>
</comment>
<dbReference type="GO" id="GO:0003677">
    <property type="term" value="F:DNA binding"/>
    <property type="evidence" value="ECO:0007669"/>
    <property type="project" value="UniProtKB-KW"/>
</dbReference>
<dbReference type="Gene3D" id="1.20.5.2050">
    <property type="match status" value="1"/>
</dbReference>
<keyword evidence="5" id="KW-0539">Nucleus</keyword>
<accession>L1LD27</accession>
<dbReference type="EMBL" id="ACOU01000003">
    <property type="protein sequence ID" value="EKX73155.1"/>
    <property type="molecule type" value="Genomic_DNA"/>
</dbReference>
<dbReference type="VEuPathDB" id="PiroplasmaDB:BEWA_052090"/>
<dbReference type="AlphaFoldDB" id="L1LD27"/>
<organism evidence="8 9">
    <name type="scientific">Theileria equi strain WA</name>
    <dbReference type="NCBI Taxonomy" id="1537102"/>
    <lineage>
        <taxon>Eukaryota</taxon>
        <taxon>Sar</taxon>
        <taxon>Alveolata</taxon>
        <taxon>Apicomplexa</taxon>
        <taxon>Aconoidasida</taxon>
        <taxon>Piroplasmida</taxon>
        <taxon>Theileriidae</taxon>
        <taxon>Theileria</taxon>
    </lineage>
</organism>
<evidence type="ECO:0000256" key="1">
    <source>
        <dbReference type="ARBA" id="ARBA00004123"/>
    </source>
</evidence>
<dbReference type="STRING" id="1537102.L1LD27"/>